<dbReference type="WBParaSite" id="Hba_05061">
    <property type="protein sequence ID" value="Hba_05061"/>
    <property type="gene ID" value="Hba_05061"/>
</dbReference>
<evidence type="ECO:0000313" key="2">
    <source>
        <dbReference type="Proteomes" id="UP000095283"/>
    </source>
</evidence>
<keyword evidence="2" id="KW-1185">Reference proteome</keyword>
<feature type="compositionally biased region" description="Polar residues" evidence="1">
    <location>
        <begin position="8"/>
        <end position="32"/>
    </location>
</feature>
<proteinExistence type="predicted"/>
<evidence type="ECO:0000313" key="3">
    <source>
        <dbReference type="WBParaSite" id="Hba_05061"/>
    </source>
</evidence>
<name>A0A1I7WJ67_HETBA</name>
<accession>A0A1I7WJ67</accession>
<reference evidence="3" key="1">
    <citation type="submission" date="2016-11" db="UniProtKB">
        <authorList>
            <consortium name="WormBaseParasite"/>
        </authorList>
    </citation>
    <scope>IDENTIFICATION</scope>
</reference>
<protein>
    <submittedName>
        <fullName evidence="3">Conserved domain protein</fullName>
    </submittedName>
</protein>
<dbReference type="Proteomes" id="UP000095283">
    <property type="component" value="Unplaced"/>
</dbReference>
<sequence>MGKRFKPLQNSRQEQPAKSWQTETNETNTVISEKSVKF</sequence>
<dbReference type="AlphaFoldDB" id="A0A1I7WJ67"/>
<evidence type="ECO:0000256" key="1">
    <source>
        <dbReference type="SAM" id="MobiDB-lite"/>
    </source>
</evidence>
<organism evidence="2 3">
    <name type="scientific">Heterorhabditis bacteriophora</name>
    <name type="common">Entomopathogenic nematode worm</name>
    <dbReference type="NCBI Taxonomy" id="37862"/>
    <lineage>
        <taxon>Eukaryota</taxon>
        <taxon>Metazoa</taxon>
        <taxon>Ecdysozoa</taxon>
        <taxon>Nematoda</taxon>
        <taxon>Chromadorea</taxon>
        <taxon>Rhabditida</taxon>
        <taxon>Rhabditina</taxon>
        <taxon>Rhabditomorpha</taxon>
        <taxon>Strongyloidea</taxon>
        <taxon>Heterorhabditidae</taxon>
        <taxon>Heterorhabditis</taxon>
    </lineage>
</organism>
<feature type="region of interest" description="Disordered" evidence="1">
    <location>
        <begin position="1"/>
        <end position="38"/>
    </location>
</feature>